<dbReference type="InterPro" id="IPR032465">
    <property type="entry name" value="ACMSD"/>
</dbReference>
<accession>A0A853DBA8</accession>
<dbReference type="SUPFAM" id="SSF51556">
    <property type="entry name" value="Metallo-dependent hydrolases"/>
    <property type="match status" value="1"/>
</dbReference>
<feature type="domain" description="Amidohydrolase-related" evidence="2">
    <location>
        <begin position="9"/>
        <end position="300"/>
    </location>
</feature>
<dbReference type="GO" id="GO:0019748">
    <property type="term" value="P:secondary metabolic process"/>
    <property type="evidence" value="ECO:0007669"/>
    <property type="project" value="TreeGrafter"/>
</dbReference>
<dbReference type="Gene3D" id="3.20.20.140">
    <property type="entry name" value="Metal-dependent hydrolases"/>
    <property type="match status" value="1"/>
</dbReference>
<dbReference type="Proteomes" id="UP000571817">
    <property type="component" value="Unassembled WGS sequence"/>
</dbReference>
<dbReference type="GO" id="GO:0016831">
    <property type="term" value="F:carboxy-lyase activity"/>
    <property type="evidence" value="ECO:0007669"/>
    <property type="project" value="InterPro"/>
</dbReference>
<reference evidence="3 4" key="1">
    <citation type="submission" date="2020-07" db="EMBL/GenBank/DDBJ databases">
        <title>Sequencing the genomes of 1000 actinobacteria strains.</title>
        <authorList>
            <person name="Klenk H.-P."/>
        </authorList>
    </citation>
    <scope>NUCLEOTIDE SEQUENCE [LARGE SCALE GENOMIC DNA]</scope>
    <source>
        <strain evidence="3 4">DSM 29531</strain>
    </source>
</reference>
<keyword evidence="4" id="KW-1185">Reference proteome</keyword>
<evidence type="ECO:0000256" key="1">
    <source>
        <dbReference type="ARBA" id="ARBA00023239"/>
    </source>
</evidence>
<dbReference type="PANTHER" id="PTHR21240">
    <property type="entry name" value="2-AMINO-3-CARBOXYLMUCONATE-6-SEMIALDEHYDE DECARBOXYLASE"/>
    <property type="match status" value="1"/>
</dbReference>
<keyword evidence="1" id="KW-0456">Lyase</keyword>
<protein>
    <recommendedName>
        <fullName evidence="2">Amidohydrolase-related domain-containing protein</fullName>
    </recommendedName>
</protein>
<name>A0A853DBA8_9MICO</name>
<dbReference type="EMBL" id="JACCFW010000001">
    <property type="protein sequence ID" value="NYJ74228.1"/>
    <property type="molecule type" value="Genomic_DNA"/>
</dbReference>
<dbReference type="GO" id="GO:0005737">
    <property type="term" value="C:cytoplasm"/>
    <property type="evidence" value="ECO:0007669"/>
    <property type="project" value="TreeGrafter"/>
</dbReference>
<organism evidence="3 4">
    <name type="scientific">Allobranchiibius huperziae</name>
    <dbReference type="NCBI Taxonomy" id="1874116"/>
    <lineage>
        <taxon>Bacteria</taxon>
        <taxon>Bacillati</taxon>
        <taxon>Actinomycetota</taxon>
        <taxon>Actinomycetes</taxon>
        <taxon>Micrococcales</taxon>
        <taxon>Dermacoccaceae</taxon>
        <taxon>Allobranchiibius</taxon>
    </lineage>
</organism>
<sequence length="304" mass="33018">MTQRPPGAIDVHQHLWPPEFIERLRRRATPPMLRGWTLHTAYEAPYDVDAAAHDVELRRASDIDRTLVALAMSTPLGVEALPPDDAEPLLAAWHTGVAGLGDPFVGWAVASTREPDPAHLDRLLRTPGIVGLQVGSHSMDTPASLEALAPLLRRAELADRPVLVHPGPVDPHPGPDWWPAVVQYPAAQQAAWWSWQTVGRSLLPDLRICFVAGAGLAPLSIERFAVRARAVARADDDLFVDTSSYGRLGVDALRTALGARTIVLGSDRPYAEPFDLIADPHLSDAELQAYCHDNPARLLGVAPN</sequence>
<comment type="caution">
    <text evidence="3">The sequence shown here is derived from an EMBL/GenBank/DDBJ whole genome shotgun (WGS) entry which is preliminary data.</text>
</comment>
<evidence type="ECO:0000313" key="3">
    <source>
        <dbReference type="EMBL" id="NYJ74228.1"/>
    </source>
</evidence>
<dbReference type="AlphaFoldDB" id="A0A853DBA8"/>
<dbReference type="PANTHER" id="PTHR21240:SF28">
    <property type="entry name" value="ISO-OROTATE DECARBOXYLASE (EUROFUNG)"/>
    <property type="match status" value="1"/>
</dbReference>
<proteinExistence type="predicted"/>
<dbReference type="InterPro" id="IPR032466">
    <property type="entry name" value="Metal_Hydrolase"/>
</dbReference>
<dbReference type="RefSeq" id="WP_179479935.1">
    <property type="nucleotide sequence ID" value="NZ_JACCFW010000001.1"/>
</dbReference>
<dbReference type="InterPro" id="IPR006680">
    <property type="entry name" value="Amidohydro-rel"/>
</dbReference>
<evidence type="ECO:0000259" key="2">
    <source>
        <dbReference type="Pfam" id="PF04909"/>
    </source>
</evidence>
<evidence type="ECO:0000313" key="4">
    <source>
        <dbReference type="Proteomes" id="UP000571817"/>
    </source>
</evidence>
<dbReference type="GO" id="GO:0016787">
    <property type="term" value="F:hydrolase activity"/>
    <property type="evidence" value="ECO:0007669"/>
    <property type="project" value="InterPro"/>
</dbReference>
<dbReference type="Pfam" id="PF04909">
    <property type="entry name" value="Amidohydro_2"/>
    <property type="match status" value="1"/>
</dbReference>
<gene>
    <name evidence="3" type="ORF">HNR15_001191</name>
</gene>